<dbReference type="Proteomes" id="UP000463975">
    <property type="component" value="Plasmid unnamed1"/>
</dbReference>
<gene>
    <name evidence="1" type="ORF">GT348_08905</name>
</gene>
<dbReference type="AlphaFoldDB" id="A0A6P1NFW9"/>
<geneLocation type="plasmid" evidence="1 2">
    <name>unnamed1</name>
</geneLocation>
<keyword evidence="1" id="KW-0614">Plasmid</keyword>
<organism evidence="1 2">
    <name type="scientific">Aristophania vespae</name>
    <dbReference type="NCBI Taxonomy" id="2697033"/>
    <lineage>
        <taxon>Bacteria</taxon>
        <taxon>Pseudomonadati</taxon>
        <taxon>Pseudomonadota</taxon>
        <taxon>Alphaproteobacteria</taxon>
        <taxon>Acetobacterales</taxon>
        <taxon>Acetobacteraceae</taxon>
        <taxon>Aristophania</taxon>
    </lineage>
</organism>
<accession>A0A6P1NFW9</accession>
<keyword evidence="2" id="KW-1185">Reference proteome</keyword>
<reference evidence="1 2" key="1">
    <citation type="submission" date="2020-01" db="EMBL/GenBank/DDBJ databases">
        <title>Genome sequencing of strain KACC 21507.</title>
        <authorList>
            <person name="Heo J."/>
            <person name="Kim S.-J."/>
            <person name="Kim J.-S."/>
            <person name="Hong S.-B."/>
            <person name="Kwon S.-W."/>
        </authorList>
    </citation>
    <scope>NUCLEOTIDE SEQUENCE [LARGE SCALE GENOMIC DNA]</scope>
    <source>
        <strain evidence="1 2">KACC 21507</strain>
        <plasmid evidence="1 2">unnamed1</plasmid>
    </source>
</reference>
<dbReference type="RefSeq" id="WP_160619526.1">
    <property type="nucleotide sequence ID" value="NZ_CP047653.1"/>
</dbReference>
<dbReference type="KEGG" id="bomb:GT348_08905"/>
<dbReference type="EMBL" id="CP047653">
    <property type="protein sequence ID" value="QHI96469.1"/>
    <property type="molecule type" value="Genomic_DNA"/>
</dbReference>
<name>A0A6P1NFW9_9PROT</name>
<evidence type="ECO:0008006" key="3">
    <source>
        <dbReference type="Google" id="ProtNLM"/>
    </source>
</evidence>
<protein>
    <recommendedName>
        <fullName evidence="3">Polymer-forming cytoskeletal protein</fullName>
    </recommendedName>
</protein>
<evidence type="ECO:0000313" key="2">
    <source>
        <dbReference type="Proteomes" id="UP000463975"/>
    </source>
</evidence>
<sequence>MSYSEGWKTLMGEEKTPEGFIPQGLVVSNVRGEVGGALVISGTVECSDIKAKKIVVSRFGEIKDGHVEADIAVIEGQAVGVIFRVSRFVASSTARLFDCVIEMNNATGCSFHESAHFEGDIKISATQKKDFLSRQAEVVLEYKPSDVIFNDMVHAEVEADIPLGD</sequence>
<evidence type="ECO:0000313" key="1">
    <source>
        <dbReference type="EMBL" id="QHI96469.1"/>
    </source>
</evidence>
<proteinExistence type="predicted"/>